<evidence type="ECO:0000256" key="1">
    <source>
        <dbReference type="SAM" id="Phobius"/>
    </source>
</evidence>
<evidence type="ECO:0000313" key="4">
    <source>
        <dbReference type="Proteomes" id="UP000238650"/>
    </source>
</evidence>
<feature type="transmembrane region" description="Helical" evidence="1">
    <location>
        <begin position="110"/>
        <end position="128"/>
    </location>
</feature>
<sequence>MLEIITGLTLAASAGLNAYIPMLGLGLLSRFTELVHLPAGWAWLENEWALGVLGVLLIVEVLVDKFPALDSVNDVVQTVVRPASGGIVFSAGSSSETVAVTDPAEFVASAQFWPFVLGVAIALVPHILKALARPILNVLTAGAGAAVSSTLEDLGAVVLTILAVVVPVIALALLVLTVALLVRRLRRALRERAARRAAAPASAP</sequence>
<protein>
    <recommendedName>
        <fullName evidence="2">DUF4126 domain-containing protein</fullName>
    </recommendedName>
</protein>
<accession>A0A2S9QQ86</accession>
<reference evidence="3 4" key="1">
    <citation type="journal article" date="2017" name="New Microbes New Infect">
        <title>Genome sequence of 'Leucobacter massiliensis' sp. nov. isolated from human pharynx after travel to the 2014 Hajj.</title>
        <authorList>
            <person name="Leangapichart T."/>
            <person name="Gautret P."/>
            <person name="Nguyen T.T."/>
            <person name="Armstrong N."/>
            <person name="Rolain J.M."/>
        </authorList>
    </citation>
    <scope>NUCLEOTIDE SEQUENCE [LARGE SCALE GENOMIC DNA]</scope>
    <source>
        <strain evidence="3 4">122RC15</strain>
    </source>
</reference>
<gene>
    <name evidence="3" type="ORF">B4915_04710</name>
</gene>
<keyword evidence="1" id="KW-0472">Membrane</keyword>
<comment type="caution">
    <text evidence="3">The sequence shown here is derived from an EMBL/GenBank/DDBJ whole genome shotgun (WGS) entry which is preliminary data.</text>
</comment>
<dbReference type="AlphaFoldDB" id="A0A2S9QQ86"/>
<dbReference type="EMBL" id="MWZD01000014">
    <property type="protein sequence ID" value="PRI11745.1"/>
    <property type="molecule type" value="Genomic_DNA"/>
</dbReference>
<keyword evidence="1" id="KW-1133">Transmembrane helix</keyword>
<dbReference type="OrthoDB" id="161516at2"/>
<dbReference type="RefSeq" id="WP_105804685.1">
    <property type="nucleotide sequence ID" value="NZ_MWZD01000014.1"/>
</dbReference>
<dbReference type="InterPro" id="IPR025196">
    <property type="entry name" value="DUF4126"/>
</dbReference>
<proteinExistence type="predicted"/>
<keyword evidence="1" id="KW-0812">Transmembrane</keyword>
<evidence type="ECO:0000259" key="2">
    <source>
        <dbReference type="Pfam" id="PF13548"/>
    </source>
</evidence>
<organism evidence="3 4">
    <name type="scientific">Leucobacter massiliensis</name>
    <dbReference type="NCBI Taxonomy" id="1686285"/>
    <lineage>
        <taxon>Bacteria</taxon>
        <taxon>Bacillati</taxon>
        <taxon>Actinomycetota</taxon>
        <taxon>Actinomycetes</taxon>
        <taxon>Micrococcales</taxon>
        <taxon>Microbacteriaceae</taxon>
        <taxon>Leucobacter</taxon>
    </lineage>
</organism>
<name>A0A2S9QQ86_9MICO</name>
<feature type="domain" description="DUF4126" evidence="2">
    <location>
        <begin position="4"/>
        <end position="186"/>
    </location>
</feature>
<dbReference type="Proteomes" id="UP000238650">
    <property type="component" value="Unassembled WGS sequence"/>
</dbReference>
<keyword evidence="4" id="KW-1185">Reference proteome</keyword>
<feature type="transmembrane region" description="Helical" evidence="1">
    <location>
        <begin position="157"/>
        <end position="182"/>
    </location>
</feature>
<evidence type="ECO:0000313" key="3">
    <source>
        <dbReference type="EMBL" id="PRI11745.1"/>
    </source>
</evidence>
<dbReference type="Pfam" id="PF13548">
    <property type="entry name" value="DUF4126"/>
    <property type="match status" value="1"/>
</dbReference>